<evidence type="ECO:0000313" key="3">
    <source>
        <dbReference type="Proteomes" id="UP000676336"/>
    </source>
</evidence>
<dbReference type="InterPro" id="IPR009800">
    <property type="entry name" value="HCR"/>
</dbReference>
<protein>
    <submittedName>
        <fullName evidence="2">Uncharacterized protein</fullName>
    </submittedName>
</protein>
<comment type="caution">
    <text evidence="2">The sequence shown here is derived from an EMBL/GenBank/DDBJ whole genome shotgun (WGS) entry which is preliminary data.</text>
</comment>
<keyword evidence="1" id="KW-0175">Coiled coil</keyword>
<accession>A0A8S2L9S6</accession>
<feature type="non-terminal residue" evidence="2">
    <location>
        <position position="1"/>
    </location>
</feature>
<evidence type="ECO:0000313" key="2">
    <source>
        <dbReference type="EMBL" id="CAF3891243.1"/>
    </source>
</evidence>
<reference evidence="2" key="1">
    <citation type="submission" date="2021-02" db="EMBL/GenBank/DDBJ databases">
        <authorList>
            <person name="Nowell W R."/>
        </authorList>
    </citation>
    <scope>NUCLEOTIDE SEQUENCE</scope>
</reference>
<name>A0A8S2L9S6_9BILA</name>
<evidence type="ECO:0000256" key="1">
    <source>
        <dbReference type="SAM" id="Coils"/>
    </source>
</evidence>
<organism evidence="2 3">
    <name type="scientific">Rotaria magnacalcarata</name>
    <dbReference type="NCBI Taxonomy" id="392030"/>
    <lineage>
        <taxon>Eukaryota</taxon>
        <taxon>Metazoa</taxon>
        <taxon>Spiralia</taxon>
        <taxon>Gnathifera</taxon>
        <taxon>Rotifera</taxon>
        <taxon>Eurotatoria</taxon>
        <taxon>Bdelloidea</taxon>
        <taxon>Philodinida</taxon>
        <taxon>Philodinidae</taxon>
        <taxon>Rotaria</taxon>
    </lineage>
</organism>
<dbReference type="Pfam" id="PF07111">
    <property type="entry name" value="HCR"/>
    <property type="match status" value="1"/>
</dbReference>
<sequence>EIILNEKEKQLKDLTEKWVHEQQKQSENIDSLKQEFREREETILNDKDNLEKQLNEAKREQAKLAANCRQMERTTTREKERWQRQIADAQLRSDTELDKLTKRIMTLERERNLLMKSIHQEKSYSPQIASSDDGDLQYLVSEIRQLASKALDESSDEEDINKIS</sequence>
<proteinExistence type="predicted"/>
<dbReference type="GO" id="GO:0030154">
    <property type="term" value="P:cell differentiation"/>
    <property type="evidence" value="ECO:0007669"/>
    <property type="project" value="InterPro"/>
</dbReference>
<gene>
    <name evidence="2" type="ORF">SMN809_LOCUS6134</name>
</gene>
<feature type="coiled-coil region" evidence="1">
    <location>
        <begin position="4"/>
        <end position="117"/>
    </location>
</feature>
<dbReference type="AlphaFoldDB" id="A0A8S2L9S6"/>
<dbReference type="EMBL" id="CAJOBI010001624">
    <property type="protein sequence ID" value="CAF3891243.1"/>
    <property type="molecule type" value="Genomic_DNA"/>
</dbReference>
<dbReference type="Proteomes" id="UP000676336">
    <property type="component" value="Unassembled WGS sequence"/>
</dbReference>